<comment type="subcellular location">
    <subcellularLocation>
        <location evidence="1">Membrane</location>
        <topology evidence="1">Multi-pass membrane protein</topology>
    </subcellularLocation>
</comment>
<dbReference type="PANTHER" id="PTHR11706:SF33">
    <property type="entry name" value="NATURAL RESISTANCE-ASSOCIATED MACROPHAGE PROTEIN 2"/>
    <property type="match status" value="1"/>
</dbReference>
<dbReference type="EMBL" id="JBHTIW010000006">
    <property type="protein sequence ID" value="MFD0920343.1"/>
    <property type="molecule type" value="Genomic_DNA"/>
</dbReference>
<dbReference type="InterPro" id="IPR001046">
    <property type="entry name" value="NRAMP_fam"/>
</dbReference>
<keyword evidence="4 7" id="KW-1133">Transmembrane helix</keyword>
<reference evidence="9" key="1">
    <citation type="journal article" date="2019" name="Int. J. Syst. Evol. Microbiol.">
        <title>The Global Catalogue of Microorganisms (GCM) 10K type strain sequencing project: providing services to taxonomists for standard genome sequencing and annotation.</title>
        <authorList>
            <consortium name="The Broad Institute Genomics Platform"/>
            <consortium name="The Broad Institute Genome Sequencing Center for Infectious Disease"/>
            <person name="Wu L."/>
            <person name="Ma J."/>
        </authorList>
    </citation>
    <scope>NUCLEOTIDE SEQUENCE [LARGE SCALE GENOMIC DNA]</scope>
    <source>
        <strain evidence="9">CCUG 56401</strain>
    </source>
</reference>
<keyword evidence="5 7" id="KW-0472">Membrane</keyword>
<evidence type="ECO:0000256" key="4">
    <source>
        <dbReference type="ARBA" id="ARBA00022989"/>
    </source>
</evidence>
<dbReference type="Proteomes" id="UP001597018">
    <property type="component" value="Unassembled WGS sequence"/>
</dbReference>
<evidence type="ECO:0000256" key="1">
    <source>
        <dbReference type="ARBA" id="ARBA00004141"/>
    </source>
</evidence>
<feature type="region of interest" description="Disordered" evidence="6">
    <location>
        <begin position="1"/>
        <end position="124"/>
    </location>
</feature>
<evidence type="ECO:0000256" key="2">
    <source>
        <dbReference type="ARBA" id="ARBA00022448"/>
    </source>
</evidence>
<evidence type="ECO:0000256" key="7">
    <source>
        <dbReference type="SAM" id="Phobius"/>
    </source>
</evidence>
<gene>
    <name evidence="8" type="ORF">ACFQ16_11385</name>
</gene>
<evidence type="ECO:0000313" key="9">
    <source>
        <dbReference type="Proteomes" id="UP001597018"/>
    </source>
</evidence>
<feature type="transmembrane region" description="Helical" evidence="7">
    <location>
        <begin position="372"/>
        <end position="398"/>
    </location>
</feature>
<feature type="transmembrane region" description="Helical" evidence="7">
    <location>
        <begin position="148"/>
        <end position="168"/>
    </location>
</feature>
<feature type="transmembrane region" description="Helical" evidence="7">
    <location>
        <begin position="265"/>
        <end position="284"/>
    </location>
</feature>
<protein>
    <submittedName>
        <fullName evidence="8">NRAMP family divalent metal transporter</fullName>
    </submittedName>
</protein>
<feature type="transmembrane region" description="Helical" evidence="7">
    <location>
        <begin position="188"/>
        <end position="208"/>
    </location>
</feature>
<accession>A0ABW3FRR9</accession>
<evidence type="ECO:0000313" key="8">
    <source>
        <dbReference type="EMBL" id="MFD0920343.1"/>
    </source>
</evidence>
<feature type="transmembrane region" description="Helical" evidence="7">
    <location>
        <begin position="330"/>
        <end position="351"/>
    </location>
</feature>
<keyword evidence="2" id="KW-0813">Transport</keyword>
<evidence type="ECO:0000256" key="3">
    <source>
        <dbReference type="ARBA" id="ARBA00022692"/>
    </source>
</evidence>
<feature type="transmembrane region" description="Helical" evidence="7">
    <location>
        <begin position="499"/>
        <end position="518"/>
    </location>
</feature>
<name>A0ABW3FRR9_9PSEU</name>
<proteinExistence type="predicted"/>
<dbReference type="RefSeq" id="WP_345600764.1">
    <property type="nucleotide sequence ID" value="NZ_BAABLT010000017.1"/>
</dbReference>
<feature type="transmembrane region" description="Helical" evidence="7">
    <location>
        <begin position="563"/>
        <end position="585"/>
    </location>
</feature>
<organism evidence="8 9">
    <name type="scientific">Saccharopolyspora rosea</name>
    <dbReference type="NCBI Taxonomy" id="524884"/>
    <lineage>
        <taxon>Bacteria</taxon>
        <taxon>Bacillati</taxon>
        <taxon>Actinomycetota</taxon>
        <taxon>Actinomycetes</taxon>
        <taxon>Pseudonocardiales</taxon>
        <taxon>Pseudonocardiaceae</taxon>
        <taxon>Saccharopolyspora</taxon>
    </lineage>
</organism>
<feature type="transmembrane region" description="Helical" evidence="7">
    <location>
        <begin position="626"/>
        <end position="651"/>
    </location>
</feature>
<feature type="transmembrane region" description="Helical" evidence="7">
    <location>
        <begin position="229"/>
        <end position="253"/>
    </location>
</feature>
<feature type="transmembrane region" description="Helical" evidence="7">
    <location>
        <begin position="469"/>
        <end position="487"/>
    </location>
</feature>
<keyword evidence="9" id="KW-1185">Reference proteome</keyword>
<keyword evidence="3 7" id="KW-0812">Transmembrane</keyword>
<feature type="transmembrane region" description="Helical" evidence="7">
    <location>
        <begin position="539"/>
        <end position="557"/>
    </location>
</feature>
<feature type="transmembrane region" description="Helical" evidence="7">
    <location>
        <begin position="418"/>
        <end position="448"/>
    </location>
</feature>
<feature type="transmembrane region" description="Helical" evidence="7">
    <location>
        <begin position="291"/>
        <end position="310"/>
    </location>
</feature>
<comment type="caution">
    <text evidence="8">The sequence shown here is derived from an EMBL/GenBank/DDBJ whole genome shotgun (WGS) entry which is preliminary data.</text>
</comment>
<feature type="compositionally biased region" description="Basic and acidic residues" evidence="6">
    <location>
        <begin position="72"/>
        <end position="94"/>
    </location>
</feature>
<dbReference type="PANTHER" id="PTHR11706">
    <property type="entry name" value="SOLUTE CARRIER PROTEIN FAMILY 11 MEMBER"/>
    <property type="match status" value="1"/>
</dbReference>
<feature type="compositionally biased region" description="Basic and acidic residues" evidence="6">
    <location>
        <begin position="108"/>
        <end position="124"/>
    </location>
</feature>
<dbReference type="Pfam" id="PF01566">
    <property type="entry name" value="Nramp"/>
    <property type="match status" value="1"/>
</dbReference>
<evidence type="ECO:0000256" key="5">
    <source>
        <dbReference type="ARBA" id="ARBA00023136"/>
    </source>
</evidence>
<evidence type="ECO:0000256" key="6">
    <source>
        <dbReference type="SAM" id="MobiDB-lite"/>
    </source>
</evidence>
<feature type="compositionally biased region" description="Pro residues" evidence="6">
    <location>
        <begin position="96"/>
        <end position="107"/>
    </location>
</feature>
<sequence>MADETRLSMVGAPRPAGAHRPLNDASVPRTGTGSALGGADPAFDAPPGREGGSPGEPFGTIGEVGHGQSAPDGRDGVMTDNSSHADEPERDRPRSGAPPPGRPGAPRPPDRRAESPARTAVLDEAHTGDILGALGTIRREDVGPRAGLSARLKTLIAIVGPGLIVMVGDNDAGAFGTYTQAGQNYGTTLLWTLLLLVPVLYVNQEMVLRLGAVTGVGHARLILERFGRFWGAFSVIDLFLLNALTIVTEFIGVSLGLSYLGLPRVPGVLVSAAVVIAAASTGSFRRFERVCLALVAGSLLLVPIVVLSHPPLGQVARDFVVPALPGGAELSTVMLLIIAIVGTTVAPWQLFFQQSYVIDKRITPRFIGYEKADLWIGLVVVVVGAAAMMAFTAAAFAGQPEFGQFTDAGGVAAGLGRYVGATAGVLFALALIDASIIGAAAVSLSTAYAIGDVLGLRHSLHRNIREAKGFYAVFAGVLAVSAVVVVVPGSPLGLLTEGVQTLAGVLLPSASVFLLLLCNDREVLGPWVNGRGRNVFTSAVIAVLVMLSTILTASVVFPGISSTAIVTVLLTGTVLAVAVAVAVAVHRHRHPPETGEVRRDRERRATWRMPPLALLRRPELGIGRRLGLTVLRAYLVVAVGMVVVRVVQIALAR</sequence>